<accession>A0A8I5NXM9</accession>
<sequence>EKQGVWEEYNSRSLPSLLKGLVVTILLLFQILGSFVLEFLPQEAIATVLSTWALLCFVFETGSCSVTQAGAQCCDLGSLQPLPPGLRQSSHLSLLSSWDQRHTPPPLAKFLYFFVEMGFHHVAQADLKLLGSTHPPASASQSAGITGVSHHTRPCFFDRVSLCHPSWHD</sequence>
<reference evidence="2" key="2">
    <citation type="submission" date="2025-08" db="UniProtKB">
        <authorList>
            <consortium name="Ensembl"/>
        </authorList>
    </citation>
    <scope>IDENTIFICATION</scope>
</reference>
<dbReference type="Ensembl" id="ENSPANT00000071743.1">
    <property type="protein sequence ID" value="ENSPANP00000061100.1"/>
    <property type="gene ID" value="ENSPANG00000037863.1"/>
</dbReference>
<feature type="transmembrane region" description="Helical" evidence="1">
    <location>
        <begin position="20"/>
        <end position="40"/>
    </location>
</feature>
<dbReference type="PANTHER" id="PTHR46254">
    <property type="entry name" value="PROTEIN GVQW1-RELATED"/>
    <property type="match status" value="1"/>
</dbReference>
<dbReference type="PRINTS" id="PR02045">
    <property type="entry name" value="F138DOMAIN"/>
</dbReference>
<name>A0A8I5NXM9_PAPAN</name>
<evidence type="ECO:0000256" key="1">
    <source>
        <dbReference type="SAM" id="Phobius"/>
    </source>
</evidence>
<reference evidence="2 3" key="1">
    <citation type="submission" date="2012-03" db="EMBL/GenBank/DDBJ databases">
        <title>Whole Genome Assembly of Papio anubis.</title>
        <authorList>
            <person name="Liu Y.L."/>
            <person name="Abraham K.A."/>
            <person name="Akbar H.A."/>
            <person name="Ali S.A."/>
            <person name="Anosike U.A."/>
            <person name="Aqrawi P.A."/>
            <person name="Arias F.A."/>
            <person name="Attaway T.A."/>
            <person name="Awwad R.A."/>
            <person name="Babu C.B."/>
            <person name="Bandaranaike D.B."/>
            <person name="Battles P.B."/>
            <person name="Bell A.B."/>
            <person name="Beltran B.B."/>
            <person name="Berhane-Mersha D.B."/>
            <person name="Bess C.B."/>
            <person name="Bickham C.B."/>
            <person name="Bolden T.B."/>
            <person name="Carter K.C."/>
            <person name="Chau D.C."/>
            <person name="Chavez A.C."/>
            <person name="Clerc-Blankenburg K.C."/>
            <person name="Coyle M.C."/>
            <person name="Dao M.D."/>
            <person name="Davila M.L.D."/>
            <person name="Davy-Carroll L.D."/>
            <person name="Denson S.D."/>
            <person name="Dinh H.D."/>
            <person name="Fernandez S.F."/>
            <person name="Fernando P.F."/>
            <person name="Forbes L.F."/>
            <person name="Francis C.F."/>
            <person name="Francisco L.F."/>
            <person name="Fu Q.F."/>
            <person name="Garcia-Iii R.G."/>
            <person name="Garrett T.G."/>
            <person name="Gross S.G."/>
            <person name="Gubbala S.G."/>
            <person name="Hirani K.H."/>
            <person name="Hogues M.H."/>
            <person name="Hollins B.H."/>
            <person name="Jackson L.J."/>
            <person name="Javaid M.J."/>
            <person name="Jhangiani S.J."/>
            <person name="Johnson A.J."/>
            <person name="Johnson B.J."/>
            <person name="Jones J.J."/>
            <person name="Joshi V.J."/>
            <person name="Kalu J.K."/>
            <person name="Khan N.K."/>
            <person name="Korchina V.K."/>
            <person name="Kovar C.K."/>
            <person name="Lago L.L."/>
            <person name="Lara F.L."/>
            <person name="Le T.-K.L."/>
            <person name="Lee S.L."/>
            <person name="Legall-Iii F.L."/>
            <person name="Lemon S.L."/>
            <person name="Liu J.L."/>
            <person name="Liu Y.-S.L."/>
            <person name="Liyanage D.L."/>
            <person name="Lopez J.L."/>
            <person name="Lorensuhewa L.L."/>
            <person name="Mata R.M."/>
            <person name="Mathew T.M."/>
            <person name="Mercado C.M."/>
            <person name="Mercado I.M."/>
            <person name="Morales K.M."/>
            <person name="Morgan M.M."/>
            <person name="Munidasa M.M."/>
            <person name="Ngo D.N."/>
            <person name="Nguyen L.N."/>
            <person name="Nguyen T.N."/>
            <person name="Nguyen N.N."/>
            <person name="Obregon M.O."/>
            <person name="Okwuonu G.O."/>
            <person name="Ongeri F.O."/>
            <person name="Onwere C.O."/>
            <person name="Osifeso I.O."/>
            <person name="Parra A.P."/>
            <person name="Patil S.P."/>
            <person name="Perez A.P."/>
            <person name="Perez Y.P."/>
            <person name="Pham C.P."/>
            <person name="Pu L.-L.P."/>
            <person name="Puazo M.P."/>
            <person name="Quiroz J.Q."/>
            <person name="Rouhana J.R."/>
            <person name="Ruiz M.R."/>
            <person name="Ruiz S.-J.R."/>
            <person name="Saada N.S."/>
            <person name="Santibanez J.S."/>
            <person name="Scheel M.S."/>
            <person name="Schneider B.S."/>
            <person name="Simmons D.S."/>
            <person name="Sisson I.S."/>
            <person name="Tang L.-Y.T."/>
            <person name="Thornton R.T."/>
            <person name="Tisius J.T."/>
            <person name="Toledanes G.T."/>
            <person name="Trejos Z.T."/>
            <person name="Usmani K.U."/>
            <person name="Varghese R.V."/>
            <person name="Vattathil S.V."/>
            <person name="Vee V.V."/>
            <person name="Walker D.W."/>
            <person name="Weissenberger G.W."/>
            <person name="White C.W."/>
            <person name="Williams A.W."/>
            <person name="Woodworth J.W."/>
            <person name="Wright R.W."/>
            <person name="Zhu Y.Z."/>
            <person name="Han Y.H."/>
            <person name="Newsham I.N."/>
            <person name="Nazareth L.N."/>
            <person name="Worley K.W."/>
            <person name="Muzny D.M."/>
            <person name="Rogers J.R."/>
            <person name="Gibbs R.G."/>
        </authorList>
    </citation>
    <scope>NUCLEOTIDE SEQUENCE [LARGE SCALE GENOMIC DNA]</scope>
</reference>
<keyword evidence="1" id="KW-0472">Membrane</keyword>
<dbReference type="GeneTree" id="ENSGT00940000167556"/>
<protein>
    <submittedName>
        <fullName evidence="2">Uncharacterized protein</fullName>
    </submittedName>
</protein>
<dbReference type="AlphaFoldDB" id="A0A8I5NXM9"/>
<organism evidence="2 3">
    <name type="scientific">Papio anubis</name>
    <name type="common">Olive baboon</name>
    <dbReference type="NCBI Taxonomy" id="9555"/>
    <lineage>
        <taxon>Eukaryota</taxon>
        <taxon>Metazoa</taxon>
        <taxon>Chordata</taxon>
        <taxon>Craniata</taxon>
        <taxon>Vertebrata</taxon>
        <taxon>Euteleostomi</taxon>
        <taxon>Mammalia</taxon>
        <taxon>Eutheria</taxon>
        <taxon>Euarchontoglires</taxon>
        <taxon>Primates</taxon>
        <taxon>Haplorrhini</taxon>
        <taxon>Catarrhini</taxon>
        <taxon>Cercopithecidae</taxon>
        <taxon>Cercopithecinae</taxon>
        <taxon>Papio</taxon>
    </lineage>
</organism>
<evidence type="ECO:0000313" key="2">
    <source>
        <dbReference type="Ensembl" id="ENSPANP00000061100.1"/>
    </source>
</evidence>
<evidence type="ECO:0000313" key="3">
    <source>
        <dbReference type="Proteomes" id="UP000028761"/>
    </source>
</evidence>
<dbReference type="PANTHER" id="PTHR46254:SF3">
    <property type="entry name" value="SECRETED PROTEIN"/>
    <property type="match status" value="1"/>
</dbReference>
<proteinExistence type="predicted"/>
<keyword evidence="1" id="KW-1133">Transmembrane helix</keyword>
<dbReference type="Proteomes" id="UP000028761">
    <property type="component" value="Chromosome 3"/>
</dbReference>
<reference evidence="2" key="3">
    <citation type="submission" date="2025-09" db="UniProtKB">
        <authorList>
            <consortium name="Ensembl"/>
        </authorList>
    </citation>
    <scope>IDENTIFICATION</scope>
</reference>
<keyword evidence="3" id="KW-1185">Reference proteome</keyword>
<keyword evidence="1" id="KW-0812">Transmembrane</keyword>